<protein>
    <submittedName>
        <fullName evidence="2">Uncharacterized protein</fullName>
    </submittedName>
</protein>
<dbReference type="EMBL" id="JAVRQU010000011">
    <property type="protein sequence ID" value="KAK5697179.1"/>
    <property type="molecule type" value="Genomic_DNA"/>
</dbReference>
<evidence type="ECO:0000313" key="2">
    <source>
        <dbReference type="EMBL" id="KAK5697179.1"/>
    </source>
</evidence>
<name>A0AAN8A218_9PEZI</name>
<comment type="caution">
    <text evidence="2">The sequence shown here is derived from an EMBL/GenBank/DDBJ whole genome shotgun (WGS) entry which is preliminary data.</text>
</comment>
<dbReference type="Proteomes" id="UP001310594">
    <property type="component" value="Unassembled WGS sequence"/>
</dbReference>
<feature type="compositionally biased region" description="Basic and acidic residues" evidence="1">
    <location>
        <begin position="20"/>
        <end position="34"/>
    </location>
</feature>
<organism evidence="2 3">
    <name type="scientific">Elasticomyces elasticus</name>
    <dbReference type="NCBI Taxonomy" id="574655"/>
    <lineage>
        <taxon>Eukaryota</taxon>
        <taxon>Fungi</taxon>
        <taxon>Dikarya</taxon>
        <taxon>Ascomycota</taxon>
        <taxon>Pezizomycotina</taxon>
        <taxon>Dothideomycetes</taxon>
        <taxon>Dothideomycetidae</taxon>
        <taxon>Mycosphaerellales</taxon>
        <taxon>Teratosphaeriaceae</taxon>
        <taxon>Elasticomyces</taxon>
    </lineage>
</organism>
<proteinExistence type="predicted"/>
<feature type="region of interest" description="Disordered" evidence="1">
    <location>
        <begin position="1"/>
        <end position="36"/>
    </location>
</feature>
<evidence type="ECO:0000256" key="1">
    <source>
        <dbReference type="SAM" id="MobiDB-lite"/>
    </source>
</evidence>
<reference evidence="2" key="1">
    <citation type="submission" date="2023-08" db="EMBL/GenBank/DDBJ databases">
        <title>Black Yeasts Isolated from many extreme environments.</title>
        <authorList>
            <person name="Coleine C."/>
            <person name="Stajich J.E."/>
            <person name="Selbmann L."/>
        </authorList>
    </citation>
    <scope>NUCLEOTIDE SEQUENCE</scope>
    <source>
        <strain evidence="2">CCFEE 5810</strain>
    </source>
</reference>
<evidence type="ECO:0000313" key="3">
    <source>
        <dbReference type="Proteomes" id="UP001310594"/>
    </source>
</evidence>
<gene>
    <name evidence="2" type="ORF">LTR97_007314</name>
</gene>
<accession>A0AAN8A218</accession>
<sequence length="265" mass="30384">MTTPAQVFAHLRRPPAKLRTSQEQDYPRPSKRDDMEIDSPLELSSAEEVLEQPMTVFEGTFSLHPTCYHGKGKVKQKESTWFTRCGAAKRCREAIIYPEPRNEPETFILTTTDPEQDLRWWLGIRAEMSDERDTTYISNGRFTDEILRSTIVEAVSQLLDFHVEIAHLLRYAKRAHNVTWKRNPIEDADDGVLSLSDGDVACKEREELLETLVHLAAELDYLVAKTGIVETTVLKAVTKRAEEGSVVERECLWRLGYCDEVDKMI</sequence>
<dbReference type="AlphaFoldDB" id="A0AAN8A218"/>